<keyword evidence="3" id="KW-0238">DNA-binding</keyword>
<keyword evidence="5" id="KW-0540">Nuclease</keyword>
<dbReference type="GO" id="GO:0009307">
    <property type="term" value="P:DNA restriction-modification system"/>
    <property type="evidence" value="ECO:0007669"/>
    <property type="project" value="UniProtKB-KW"/>
</dbReference>
<dbReference type="PANTHER" id="PTHR30408">
    <property type="entry name" value="TYPE-1 RESTRICTION ENZYME ECOKI SPECIFICITY PROTEIN"/>
    <property type="match status" value="1"/>
</dbReference>
<sequence length="434" mass="49352">MNHLPADWKIDRLKDVALINGFSLPANTDPDYEFDYLEISNVNYYGVIDVNAIEWLRYENAPSRARRRVGKNSTIISSVRPNLQSVAFLDGRSNLVCSTGFNVVQAHEKTLHPKFVYYALVSEGCRQYFEATAKGVGYPAVDDKDFNSFPIPLPPLPEQERIVAYLDASCAAIDAAVAAKRRQIDTLDALRKSTITRAVTRGLDPGVRLAASGHDWLAEIPEHWTAPCLKRLLREPLTYGLNEAAELEDRDLPRYLRITDFDDSGTLRDDTFRSLPREIAREALLEANDVLFARSGATVGKTFMFRDYEGEACFAGYLIRARTMPWKLNPLFLYHFTKTTAYEAWKNLVFTQATIQNISALKYNYLAIPLPPLSEQQSICNFVERKNSEFRQLSTQIERQVETLVAYRKSLIHECVTGQRRISEEDLNRVKAHG</sequence>
<proteinExistence type="inferred from homology"/>
<dbReference type="Pfam" id="PF01420">
    <property type="entry name" value="Methylase_S"/>
    <property type="match status" value="2"/>
</dbReference>
<feature type="domain" description="Type I restriction modification DNA specificity" evidence="4">
    <location>
        <begin position="5"/>
        <end position="171"/>
    </location>
</feature>
<keyword evidence="2" id="KW-0680">Restriction system</keyword>
<protein>
    <submittedName>
        <fullName evidence="5">Restriction endonuclease subunit S</fullName>
    </submittedName>
</protein>
<dbReference type="CDD" id="cd16961">
    <property type="entry name" value="RMtype1_S_TRD-CR_like"/>
    <property type="match status" value="1"/>
</dbReference>
<evidence type="ECO:0000259" key="4">
    <source>
        <dbReference type="Pfam" id="PF01420"/>
    </source>
</evidence>
<organism evidence="5 6">
    <name type="scientific">Tectimicrobiota bacterium</name>
    <dbReference type="NCBI Taxonomy" id="2528274"/>
    <lineage>
        <taxon>Bacteria</taxon>
        <taxon>Pseudomonadati</taxon>
        <taxon>Nitrospinota/Tectimicrobiota group</taxon>
        <taxon>Candidatus Tectimicrobiota</taxon>
    </lineage>
</organism>
<reference evidence="5" key="1">
    <citation type="submission" date="2020-07" db="EMBL/GenBank/DDBJ databases">
        <title>Huge and variable diversity of episymbiotic CPR bacteria and DPANN archaea in groundwater ecosystems.</title>
        <authorList>
            <person name="He C.Y."/>
            <person name="Keren R."/>
            <person name="Whittaker M."/>
            <person name="Farag I.F."/>
            <person name="Doudna J."/>
            <person name="Cate J.H.D."/>
            <person name="Banfield J.F."/>
        </authorList>
    </citation>
    <scope>NUCLEOTIDE SEQUENCE</scope>
    <source>
        <strain evidence="5">NC_groundwater_672_Ag_B-0.1um_62_36</strain>
    </source>
</reference>
<evidence type="ECO:0000256" key="3">
    <source>
        <dbReference type="ARBA" id="ARBA00023125"/>
    </source>
</evidence>
<evidence type="ECO:0000256" key="1">
    <source>
        <dbReference type="ARBA" id="ARBA00010923"/>
    </source>
</evidence>
<gene>
    <name evidence="5" type="ORF">HYY20_11630</name>
</gene>
<dbReference type="GO" id="GO:0003677">
    <property type="term" value="F:DNA binding"/>
    <property type="evidence" value="ECO:0007669"/>
    <property type="project" value="UniProtKB-KW"/>
</dbReference>
<dbReference type="InterPro" id="IPR052021">
    <property type="entry name" value="Type-I_RS_S_subunit"/>
</dbReference>
<accession>A0A932CQY7</accession>
<dbReference type="PANTHER" id="PTHR30408:SF12">
    <property type="entry name" value="TYPE I RESTRICTION ENZYME MJAVIII SPECIFICITY SUBUNIT"/>
    <property type="match status" value="1"/>
</dbReference>
<dbReference type="GO" id="GO:0004519">
    <property type="term" value="F:endonuclease activity"/>
    <property type="evidence" value="ECO:0007669"/>
    <property type="project" value="UniProtKB-KW"/>
</dbReference>
<dbReference type="SUPFAM" id="SSF116734">
    <property type="entry name" value="DNA methylase specificity domain"/>
    <property type="match status" value="2"/>
</dbReference>
<keyword evidence="5" id="KW-0378">Hydrolase</keyword>
<dbReference type="Proteomes" id="UP000769766">
    <property type="component" value="Unassembled WGS sequence"/>
</dbReference>
<dbReference type="InterPro" id="IPR000055">
    <property type="entry name" value="Restrct_endonuc_typeI_TRD"/>
</dbReference>
<dbReference type="InterPro" id="IPR044946">
    <property type="entry name" value="Restrct_endonuc_typeI_TRD_sf"/>
</dbReference>
<dbReference type="EMBL" id="JACPRF010000355">
    <property type="protein sequence ID" value="MBI2877521.1"/>
    <property type="molecule type" value="Genomic_DNA"/>
</dbReference>
<keyword evidence="5" id="KW-0255">Endonuclease</keyword>
<comment type="caution">
    <text evidence="5">The sequence shown here is derived from an EMBL/GenBank/DDBJ whole genome shotgun (WGS) entry which is preliminary data.</text>
</comment>
<dbReference type="AlphaFoldDB" id="A0A932CQY7"/>
<dbReference type="CDD" id="cd17521">
    <property type="entry name" value="RMtype1_S_Sau13435ORF2165P_TRD2-CR2_like"/>
    <property type="match status" value="1"/>
</dbReference>
<name>A0A932CQY7_UNCTE</name>
<feature type="domain" description="Type I restriction modification DNA specificity" evidence="4">
    <location>
        <begin position="283"/>
        <end position="402"/>
    </location>
</feature>
<evidence type="ECO:0000313" key="5">
    <source>
        <dbReference type="EMBL" id="MBI2877521.1"/>
    </source>
</evidence>
<evidence type="ECO:0000256" key="2">
    <source>
        <dbReference type="ARBA" id="ARBA00022747"/>
    </source>
</evidence>
<evidence type="ECO:0000313" key="6">
    <source>
        <dbReference type="Proteomes" id="UP000769766"/>
    </source>
</evidence>
<dbReference type="Gene3D" id="3.90.220.20">
    <property type="entry name" value="DNA methylase specificity domains"/>
    <property type="match status" value="2"/>
</dbReference>
<comment type="similarity">
    <text evidence="1">Belongs to the type-I restriction system S methylase family.</text>
</comment>